<feature type="transmembrane region" description="Helical" evidence="1">
    <location>
        <begin position="38"/>
        <end position="58"/>
    </location>
</feature>
<feature type="transmembrane region" description="Helical" evidence="1">
    <location>
        <begin position="171"/>
        <end position="192"/>
    </location>
</feature>
<evidence type="ECO:0000256" key="1">
    <source>
        <dbReference type="SAM" id="Phobius"/>
    </source>
</evidence>
<reference evidence="3 4" key="1">
    <citation type="submission" date="2021-03" db="EMBL/GenBank/DDBJ databases">
        <title>Genomic Encyclopedia of Type Strains, Phase IV (KMG-IV): sequencing the most valuable type-strain genomes for metagenomic binning, comparative biology and taxonomic classification.</title>
        <authorList>
            <person name="Goeker M."/>
        </authorList>
    </citation>
    <scope>NUCLEOTIDE SEQUENCE [LARGE SCALE GENOMIC DNA]</scope>
    <source>
        <strain evidence="3 4">DSM 27563</strain>
    </source>
</reference>
<name>A0ABS4K9W2_9FIRM</name>
<feature type="transmembrane region" description="Helical" evidence="1">
    <location>
        <begin position="139"/>
        <end position="159"/>
    </location>
</feature>
<keyword evidence="4" id="KW-1185">Reference proteome</keyword>
<feature type="transmembrane region" description="Helical" evidence="1">
    <location>
        <begin position="70"/>
        <end position="91"/>
    </location>
</feature>
<accession>A0ABS4K9W2</accession>
<feature type="transmembrane region" description="Helical" evidence="1">
    <location>
        <begin position="239"/>
        <end position="260"/>
    </location>
</feature>
<feature type="transmembrane region" description="Helical" evidence="1">
    <location>
        <begin position="267"/>
        <end position="287"/>
    </location>
</feature>
<evidence type="ECO:0000313" key="4">
    <source>
        <dbReference type="Proteomes" id="UP001519306"/>
    </source>
</evidence>
<organism evidence="3 4">
    <name type="scientific">Peptoniphilus stercorisuis</name>
    <dbReference type="NCBI Taxonomy" id="1436965"/>
    <lineage>
        <taxon>Bacteria</taxon>
        <taxon>Bacillati</taxon>
        <taxon>Bacillota</taxon>
        <taxon>Tissierellia</taxon>
        <taxon>Tissierellales</taxon>
        <taxon>Peptoniphilaceae</taxon>
        <taxon>Peptoniphilus</taxon>
    </lineage>
</organism>
<keyword evidence="1" id="KW-0472">Membrane</keyword>
<keyword evidence="1" id="KW-0812">Transmembrane</keyword>
<comment type="caution">
    <text evidence="3">The sequence shown here is derived from an EMBL/GenBank/DDBJ whole genome shotgun (WGS) entry which is preliminary data.</text>
</comment>
<feature type="transmembrane region" description="Helical" evidence="1">
    <location>
        <begin position="213"/>
        <end position="233"/>
    </location>
</feature>
<dbReference type="GO" id="GO:0008233">
    <property type="term" value="F:peptidase activity"/>
    <property type="evidence" value="ECO:0007669"/>
    <property type="project" value="UniProtKB-KW"/>
</dbReference>
<evidence type="ECO:0000259" key="2">
    <source>
        <dbReference type="Pfam" id="PF02517"/>
    </source>
</evidence>
<sequence>MITRLERKQMKIFFIVLIITTFILGLSLRWAYILKDNMTITNLVAVQMLIPAISVMIAELKTEKHEDILFTFNFLFTIFTMFSYIILMLGLLFQNEIFNMIFGISSAIFHLLLITIYFKESILVREERLYTFTNSRKSIFFIILFVFLFALRSFMAFFFNRDEFFNMINNINILLFLILFLNYFFSFYFFFGEELGWRYFLQPKLQKIFGKRIGVIILGVIWGVWHIFISLYYYSPDTFLYQVLIQVFFCIAMSIFMGMCYMETENIWLCVIIHYLNNNLAGMVSGGEIANKVISLNDTIDAIIINLIFFGIFIFAKSYRKVKKV</sequence>
<feature type="domain" description="CAAX prenyl protease 2/Lysostaphin resistance protein A-like" evidence="2">
    <location>
        <begin position="180"/>
        <end position="278"/>
    </location>
</feature>
<feature type="transmembrane region" description="Helical" evidence="1">
    <location>
        <begin position="12"/>
        <end position="32"/>
    </location>
</feature>
<dbReference type="RefSeq" id="WP_210059870.1">
    <property type="nucleotide sequence ID" value="NZ_JAGGLJ010000001.1"/>
</dbReference>
<dbReference type="EMBL" id="JAGGLJ010000001">
    <property type="protein sequence ID" value="MBP2024565.1"/>
    <property type="molecule type" value="Genomic_DNA"/>
</dbReference>
<dbReference type="PANTHER" id="PTHR35797:SF1">
    <property type="entry name" value="PROTEASE"/>
    <property type="match status" value="1"/>
</dbReference>
<keyword evidence="3" id="KW-0378">Hydrolase</keyword>
<dbReference type="InterPro" id="IPR003675">
    <property type="entry name" value="Rce1/LyrA-like_dom"/>
</dbReference>
<protein>
    <submittedName>
        <fullName evidence="3">Membrane protease YdiL (CAAX protease family)</fullName>
    </submittedName>
</protein>
<evidence type="ECO:0000313" key="3">
    <source>
        <dbReference type="EMBL" id="MBP2024565.1"/>
    </source>
</evidence>
<dbReference type="GO" id="GO:0006508">
    <property type="term" value="P:proteolysis"/>
    <property type="evidence" value="ECO:0007669"/>
    <property type="project" value="UniProtKB-KW"/>
</dbReference>
<dbReference type="InterPro" id="IPR042150">
    <property type="entry name" value="MmRce1-like"/>
</dbReference>
<dbReference type="Proteomes" id="UP001519306">
    <property type="component" value="Unassembled WGS sequence"/>
</dbReference>
<gene>
    <name evidence="3" type="ORF">J2Z71_000080</name>
</gene>
<feature type="transmembrane region" description="Helical" evidence="1">
    <location>
        <begin position="299"/>
        <end position="316"/>
    </location>
</feature>
<keyword evidence="1" id="KW-1133">Transmembrane helix</keyword>
<dbReference type="PANTHER" id="PTHR35797">
    <property type="entry name" value="PROTEASE-RELATED"/>
    <property type="match status" value="1"/>
</dbReference>
<feature type="transmembrane region" description="Helical" evidence="1">
    <location>
        <begin position="97"/>
        <end position="118"/>
    </location>
</feature>
<keyword evidence="3" id="KW-0645">Protease</keyword>
<proteinExistence type="predicted"/>
<dbReference type="Pfam" id="PF02517">
    <property type="entry name" value="Rce1-like"/>
    <property type="match status" value="1"/>
</dbReference>